<reference evidence="1 2" key="1">
    <citation type="submission" date="2015-12" db="EMBL/GenBank/DDBJ databases">
        <title>Draft genome of the nematode, Onchocerca flexuosa.</title>
        <authorList>
            <person name="Mitreva M."/>
        </authorList>
    </citation>
    <scope>NUCLEOTIDE SEQUENCE [LARGE SCALE GENOMIC DNA]</scope>
    <source>
        <strain evidence="1">Red Deer</strain>
    </source>
</reference>
<protein>
    <submittedName>
        <fullName evidence="1">Uncharacterized protein</fullName>
    </submittedName>
</protein>
<keyword evidence="2" id="KW-1185">Reference proteome</keyword>
<dbReference type="Proteomes" id="UP000242913">
    <property type="component" value="Unassembled WGS sequence"/>
</dbReference>
<accession>A0A238BP15</accession>
<evidence type="ECO:0000313" key="1">
    <source>
        <dbReference type="EMBL" id="OZC06982.1"/>
    </source>
</evidence>
<evidence type="ECO:0000313" key="2">
    <source>
        <dbReference type="Proteomes" id="UP000242913"/>
    </source>
</evidence>
<dbReference type="OrthoDB" id="5590282at2759"/>
<sequence>MFAELCNRTLQRGLRLYFAARTFDDEVLYCKKYAANNWDYLFCLESKGIIMSNSLHITPRNRTTMINSFITLNLLPETQSEEDQSSKIYYHLGFCPYMEQEIMCAEKDNGEIDI</sequence>
<dbReference type="AlphaFoldDB" id="A0A238BP15"/>
<name>A0A238BP15_9BILA</name>
<proteinExistence type="predicted"/>
<dbReference type="EMBL" id="KZ270049">
    <property type="protein sequence ID" value="OZC06982.1"/>
    <property type="molecule type" value="Genomic_DNA"/>
</dbReference>
<gene>
    <name evidence="1" type="ORF">X798_06027</name>
</gene>
<organism evidence="1 2">
    <name type="scientific">Onchocerca flexuosa</name>
    <dbReference type="NCBI Taxonomy" id="387005"/>
    <lineage>
        <taxon>Eukaryota</taxon>
        <taxon>Metazoa</taxon>
        <taxon>Ecdysozoa</taxon>
        <taxon>Nematoda</taxon>
        <taxon>Chromadorea</taxon>
        <taxon>Rhabditida</taxon>
        <taxon>Spirurina</taxon>
        <taxon>Spiruromorpha</taxon>
        <taxon>Filarioidea</taxon>
        <taxon>Onchocercidae</taxon>
        <taxon>Onchocerca</taxon>
    </lineage>
</organism>